<evidence type="ECO:0000313" key="3">
    <source>
        <dbReference type="Proteomes" id="UP000479114"/>
    </source>
</evidence>
<keyword evidence="1" id="KW-1133">Transmembrane helix</keyword>
<dbReference type="EMBL" id="CP048286">
    <property type="protein sequence ID" value="QHW30970.1"/>
    <property type="molecule type" value="Genomic_DNA"/>
</dbReference>
<protein>
    <submittedName>
        <fullName evidence="2">Uncharacterized protein</fullName>
    </submittedName>
</protein>
<sequence>MSKRLAIISIIVLSLLAIPFFGYRYFEWRMTYHPIPKTHDVAKELHASNVKRLGVGFTDLLQTSPYYYVFQANKDGEIVLVIVDQNFGRSSNGLVKRSYVIIHPRTENKSETDGAIGHRIEVSDGQAKYESTAYKRIIINDNVPTNLIFVLKDGRKVDTFQWGLKMLKLY</sequence>
<proteinExistence type="predicted"/>
<keyword evidence="1" id="KW-0472">Membrane</keyword>
<gene>
    <name evidence="2" type="ORF">GZH47_08975</name>
</gene>
<reference evidence="2 3" key="1">
    <citation type="submission" date="2020-02" db="EMBL/GenBank/DDBJ databases">
        <title>Paenibacillus sp. nov., isolated from rhizosphere soil of tomato.</title>
        <authorList>
            <person name="Weon H.-Y."/>
            <person name="Lee S.A."/>
        </authorList>
    </citation>
    <scope>NUCLEOTIDE SEQUENCE [LARGE SCALE GENOMIC DNA]</scope>
    <source>
        <strain evidence="2 3">14171R-81</strain>
    </source>
</reference>
<keyword evidence="3" id="KW-1185">Reference proteome</keyword>
<evidence type="ECO:0000313" key="2">
    <source>
        <dbReference type="EMBL" id="QHW30970.1"/>
    </source>
</evidence>
<dbReference type="RefSeq" id="WP_162639779.1">
    <property type="nucleotide sequence ID" value="NZ_CP048286.1"/>
</dbReference>
<dbReference type="Proteomes" id="UP000479114">
    <property type="component" value="Chromosome"/>
</dbReference>
<organism evidence="2 3">
    <name type="scientific">Paenibacillus rhizovicinus</name>
    <dbReference type="NCBI Taxonomy" id="2704463"/>
    <lineage>
        <taxon>Bacteria</taxon>
        <taxon>Bacillati</taxon>
        <taxon>Bacillota</taxon>
        <taxon>Bacilli</taxon>
        <taxon>Bacillales</taxon>
        <taxon>Paenibacillaceae</taxon>
        <taxon>Paenibacillus</taxon>
    </lineage>
</organism>
<feature type="transmembrane region" description="Helical" evidence="1">
    <location>
        <begin position="6"/>
        <end position="26"/>
    </location>
</feature>
<name>A0A6C0NXL8_9BACL</name>
<keyword evidence="1" id="KW-0812">Transmembrane</keyword>
<dbReference type="KEGG" id="prz:GZH47_08975"/>
<evidence type="ECO:0000256" key="1">
    <source>
        <dbReference type="SAM" id="Phobius"/>
    </source>
</evidence>
<dbReference type="AlphaFoldDB" id="A0A6C0NXL8"/>
<accession>A0A6C0NXL8</accession>